<keyword evidence="2" id="KW-1003">Cell membrane</keyword>
<feature type="transmembrane region" description="Helical" evidence="7">
    <location>
        <begin position="221"/>
        <end position="240"/>
    </location>
</feature>
<reference evidence="8" key="1">
    <citation type="submission" date="2021-04" db="EMBL/GenBank/DDBJ databases">
        <title>Genome based classification of Actinospica acidithermotolerans sp. nov., an actinobacterium isolated from an Indonesian hot spring.</title>
        <authorList>
            <person name="Kusuma A.B."/>
            <person name="Putra K.E."/>
            <person name="Nafisah S."/>
            <person name="Loh J."/>
            <person name="Nouioui I."/>
            <person name="Goodfellow M."/>
        </authorList>
    </citation>
    <scope>NUCLEOTIDE SEQUENCE</scope>
    <source>
        <strain evidence="8">CSCA 57</strain>
    </source>
</reference>
<keyword evidence="4 7" id="KW-1133">Transmembrane helix</keyword>
<dbReference type="PANTHER" id="PTHR30213:SF1">
    <property type="entry name" value="INNER MEMBRANE PROTEIN YHJD"/>
    <property type="match status" value="1"/>
</dbReference>
<evidence type="ECO:0000256" key="3">
    <source>
        <dbReference type="ARBA" id="ARBA00022692"/>
    </source>
</evidence>
<evidence type="ECO:0000313" key="9">
    <source>
        <dbReference type="Proteomes" id="UP000675781"/>
    </source>
</evidence>
<evidence type="ECO:0000256" key="4">
    <source>
        <dbReference type="ARBA" id="ARBA00022989"/>
    </source>
</evidence>
<evidence type="ECO:0000256" key="6">
    <source>
        <dbReference type="SAM" id="MobiDB-lite"/>
    </source>
</evidence>
<sequence>MAKLISPELVERARHYTHLGRNSSLYRTFLRFQHRRGTRLAAAMTYSAFLSLFPLLAVATALTAAVLGQAGVRTVNEHIRAQLPGIAGEFSLDAVAANAATVGVISSLILTWTGLSWVNTARGSMREIWCVDDMPGKFVWRKAADLASLVGLGLTVVVVLSASTLTSGLATHVLRWLHLADTTAARSLLWLIGTVLGIGAGTAMFAYVLAGIPRLHMPRSVLLSTALAASVLFDITKSLIGTYLSSVAGRSLYGAFGVPIALLVWFDLTFVSTLFLSAWTATRTEDTLRARRAAHAAELADEPDAADKAGPVGLVDAVDTADAVPTSDDADDATEARLRAERAGTAESDRVKHL</sequence>
<feature type="transmembrane region" description="Helical" evidence="7">
    <location>
        <begin position="260"/>
        <end position="282"/>
    </location>
</feature>
<feature type="transmembrane region" description="Helical" evidence="7">
    <location>
        <begin position="188"/>
        <end position="209"/>
    </location>
</feature>
<keyword evidence="9" id="KW-1185">Reference proteome</keyword>
<keyword evidence="5 7" id="KW-0472">Membrane</keyword>
<dbReference type="RefSeq" id="WP_212528832.1">
    <property type="nucleotide sequence ID" value="NZ_JAGSOG010000055.1"/>
</dbReference>
<dbReference type="EMBL" id="JAGSOG010000055">
    <property type="protein sequence ID" value="MBR7834311.1"/>
    <property type="molecule type" value="Genomic_DNA"/>
</dbReference>
<evidence type="ECO:0000256" key="2">
    <source>
        <dbReference type="ARBA" id="ARBA00022475"/>
    </source>
</evidence>
<dbReference type="PANTHER" id="PTHR30213">
    <property type="entry name" value="INNER MEMBRANE PROTEIN YHJD"/>
    <property type="match status" value="1"/>
</dbReference>
<evidence type="ECO:0000256" key="7">
    <source>
        <dbReference type="SAM" id="Phobius"/>
    </source>
</evidence>
<feature type="region of interest" description="Disordered" evidence="6">
    <location>
        <begin position="321"/>
        <end position="354"/>
    </location>
</feature>
<dbReference type="Proteomes" id="UP000675781">
    <property type="component" value="Unassembled WGS sequence"/>
</dbReference>
<evidence type="ECO:0000313" key="8">
    <source>
        <dbReference type="EMBL" id="MBR7834311.1"/>
    </source>
</evidence>
<dbReference type="GO" id="GO:0005886">
    <property type="term" value="C:plasma membrane"/>
    <property type="evidence" value="ECO:0007669"/>
    <property type="project" value="UniProtKB-SubCell"/>
</dbReference>
<accession>A0A941ITF6</accession>
<comment type="subcellular location">
    <subcellularLocation>
        <location evidence="1">Cell membrane</location>
        <topology evidence="1">Multi-pass membrane protein</topology>
    </subcellularLocation>
</comment>
<keyword evidence="3 7" id="KW-0812">Transmembrane</keyword>
<feature type="transmembrane region" description="Helical" evidence="7">
    <location>
        <begin position="95"/>
        <end position="118"/>
    </location>
</feature>
<evidence type="ECO:0000256" key="5">
    <source>
        <dbReference type="ARBA" id="ARBA00023136"/>
    </source>
</evidence>
<comment type="caution">
    <text evidence="8">The sequence shown here is derived from an EMBL/GenBank/DDBJ whole genome shotgun (WGS) entry which is preliminary data.</text>
</comment>
<feature type="transmembrane region" description="Helical" evidence="7">
    <location>
        <begin position="146"/>
        <end position="168"/>
    </location>
</feature>
<organism evidence="8 9">
    <name type="scientific">Actinospica durhamensis</name>
    <dbReference type="NCBI Taxonomy" id="1508375"/>
    <lineage>
        <taxon>Bacteria</taxon>
        <taxon>Bacillati</taxon>
        <taxon>Actinomycetota</taxon>
        <taxon>Actinomycetes</taxon>
        <taxon>Catenulisporales</taxon>
        <taxon>Actinospicaceae</taxon>
        <taxon>Actinospica</taxon>
    </lineage>
</organism>
<feature type="compositionally biased region" description="Basic and acidic residues" evidence="6">
    <location>
        <begin position="334"/>
        <end position="354"/>
    </location>
</feature>
<dbReference type="AlphaFoldDB" id="A0A941ITF6"/>
<dbReference type="Pfam" id="PF03631">
    <property type="entry name" value="Virul_fac_BrkB"/>
    <property type="match status" value="1"/>
</dbReference>
<proteinExistence type="predicted"/>
<dbReference type="InterPro" id="IPR017039">
    <property type="entry name" value="Virul_fac_BrkB"/>
</dbReference>
<name>A0A941ITF6_9ACTN</name>
<protein>
    <submittedName>
        <fullName evidence="8">YihY/virulence factor BrkB family protein</fullName>
    </submittedName>
</protein>
<gene>
    <name evidence="8" type="ORF">KDL01_13630</name>
</gene>
<evidence type="ECO:0000256" key="1">
    <source>
        <dbReference type="ARBA" id="ARBA00004651"/>
    </source>
</evidence>
<feature type="transmembrane region" description="Helical" evidence="7">
    <location>
        <begin position="40"/>
        <end position="67"/>
    </location>
</feature>